<feature type="domain" description="Radical SAM core" evidence="4">
    <location>
        <begin position="67"/>
        <end position="195"/>
    </location>
</feature>
<dbReference type="InterPro" id="IPR007197">
    <property type="entry name" value="rSAM"/>
</dbReference>
<name>A0A2T9XX32_9FUNG</name>
<evidence type="ECO:0000256" key="2">
    <source>
        <dbReference type="ARBA" id="ARBA00022980"/>
    </source>
</evidence>
<dbReference type="OrthoDB" id="10252683at2759"/>
<dbReference type="GO" id="GO:0005739">
    <property type="term" value="C:mitochondrion"/>
    <property type="evidence" value="ECO:0007669"/>
    <property type="project" value="TreeGrafter"/>
</dbReference>
<dbReference type="GO" id="GO:0003824">
    <property type="term" value="F:catalytic activity"/>
    <property type="evidence" value="ECO:0007669"/>
    <property type="project" value="InterPro"/>
</dbReference>
<reference evidence="5 6" key="1">
    <citation type="journal article" date="2018" name="MBio">
        <title>Comparative Genomics Reveals the Core Gene Toolbox for the Fungus-Insect Symbiosis.</title>
        <authorList>
            <person name="Wang Y."/>
            <person name="Stata M."/>
            <person name="Wang W."/>
            <person name="Stajich J.E."/>
            <person name="White M.M."/>
            <person name="Moncalvo J.M."/>
        </authorList>
    </citation>
    <scope>NUCLEOTIDE SEQUENCE [LARGE SCALE GENOMIC DNA]</scope>
    <source>
        <strain evidence="5 6">SWE-8-4</strain>
    </source>
</reference>
<evidence type="ECO:0000259" key="4">
    <source>
        <dbReference type="Pfam" id="PF04055"/>
    </source>
</evidence>
<dbReference type="InterPro" id="IPR058240">
    <property type="entry name" value="rSAM_sf"/>
</dbReference>
<dbReference type="GO" id="GO:0006412">
    <property type="term" value="P:translation"/>
    <property type="evidence" value="ECO:0007669"/>
    <property type="project" value="InterPro"/>
</dbReference>
<dbReference type="GO" id="GO:0051539">
    <property type="term" value="F:4 iron, 4 sulfur cluster binding"/>
    <property type="evidence" value="ECO:0007669"/>
    <property type="project" value="TreeGrafter"/>
</dbReference>
<comment type="caution">
    <text evidence="5">The sequence shown here is derived from an EMBL/GenBank/DDBJ whole genome shotgun (WGS) entry which is preliminary data.</text>
</comment>
<accession>A0A2T9XX32</accession>
<dbReference type="FunFam" id="4.10.830.10:FF:000002">
    <property type="entry name" value="40S ribosomal protein S29"/>
    <property type="match status" value="1"/>
</dbReference>
<dbReference type="GO" id="GO:0003735">
    <property type="term" value="F:structural constituent of ribosome"/>
    <property type="evidence" value="ECO:0007669"/>
    <property type="project" value="InterPro"/>
</dbReference>
<keyword evidence="3" id="KW-0687">Ribonucleoprotein</keyword>
<dbReference type="STRING" id="133385.A0A2T9XX32"/>
<dbReference type="PANTHER" id="PTHR13932">
    <property type="entry name" value="COPROPORPHYRINIGEN III OXIDASE"/>
    <property type="match status" value="1"/>
</dbReference>
<dbReference type="CDD" id="cd01335">
    <property type="entry name" value="Radical_SAM"/>
    <property type="match status" value="1"/>
</dbReference>
<keyword evidence="2" id="KW-0689">Ribosomal protein</keyword>
<dbReference type="Pfam" id="PF00253">
    <property type="entry name" value="Ribosomal_S14"/>
    <property type="match status" value="1"/>
</dbReference>
<dbReference type="Gene3D" id="4.10.830.10">
    <property type="entry name" value="30s Ribosomal Protein S14, Chain N"/>
    <property type="match status" value="1"/>
</dbReference>
<protein>
    <recommendedName>
        <fullName evidence="4">Radical SAM core domain-containing protein</fullName>
    </recommendedName>
</protein>
<dbReference type="GO" id="GO:0006779">
    <property type="term" value="P:porphyrin-containing compound biosynthetic process"/>
    <property type="evidence" value="ECO:0007669"/>
    <property type="project" value="TreeGrafter"/>
</dbReference>
<feature type="non-terminal residue" evidence="5">
    <location>
        <position position="200"/>
    </location>
</feature>
<dbReference type="InterPro" id="IPR034505">
    <property type="entry name" value="Coproporphyrinogen-III_oxidase"/>
</dbReference>
<evidence type="ECO:0000256" key="3">
    <source>
        <dbReference type="ARBA" id="ARBA00023274"/>
    </source>
</evidence>
<dbReference type="Proteomes" id="UP000245383">
    <property type="component" value="Unassembled WGS sequence"/>
</dbReference>
<dbReference type="SUPFAM" id="SSF102114">
    <property type="entry name" value="Radical SAM enzymes"/>
    <property type="match status" value="1"/>
</dbReference>
<evidence type="ECO:0000313" key="5">
    <source>
        <dbReference type="EMBL" id="PVU84623.1"/>
    </source>
</evidence>
<dbReference type="InterPro" id="IPR043140">
    <property type="entry name" value="Ribosomal_uS14_sf"/>
</dbReference>
<comment type="similarity">
    <text evidence="1">Belongs to the universal ribosomal protein uS14 family.</text>
</comment>
<evidence type="ECO:0000256" key="1">
    <source>
        <dbReference type="ARBA" id="ARBA00009083"/>
    </source>
</evidence>
<organism evidence="5 6">
    <name type="scientific">Smittium simulii</name>
    <dbReference type="NCBI Taxonomy" id="133385"/>
    <lineage>
        <taxon>Eukaryota</taxon>
        <taxon>Fungi</taxon>
        <taxon>Fungi incertae sedis</taxon>
        <taxon>Zoopagomycota</taxon>
        <taxon>Kickxellomycotina</taxon>
        <taxon>Harpellomycetes</taxon>
        <taxon>Harpellales</taxon>
        <taxon>Legeriomycetaceae</taxon>
        <taxon>Smittium</taxon>
    </lineage>
</organism>
<dbReference type="InterPro" id="IPR001209">
    <property type="entry name" value="Ribosomal_uS14"/>
</dbReference>
<dbReference type="GO" id="GO:0005840">
    <property type="term" value="C:ribosome"/>
    <property type="evidence" value="ECO:0007669"/>
    <property type="project" value="UniProtKB-KW"/>
</dbReference>
<sequence length="200" mass="22759">MAHEQVWFSRPRKYGKGSRECRVSTHRMGLIRKYGINMSRQCFRENAADIDSLKSGFGFYLNSSGLFKCVFCNFNKYVVKFPAVEQMGSALLTELKYRTRHLPKQHLIDSVEPQPKIVADIISFIDNNLTLSSNAEITIETNPTLVEIDKMRAFREAGVTRCSIGIQSFEDKVLKWMNRSHTGKDAVKAINVATNIFNNG</sequence>
<dbReference type="PANTHER" id="PTHR13932:SF5">
    <property type="entry name" value="RADICAL S-ADENOSYL METHIONINE DOMAIN-CONTAINING PROTEIN 1, MITOCHONDRIAL"/>
    <property type="match status" value="1"/>
</dbReference>
<gene>
    <name evidence="5" type="ORF">BB561_007034</name>
</gene>
<dbReference type="EMBL" id="MBFR01001064">
    <property type="protein sequence ID" value="PVU84623.1"/>
    <property type="molecule type" value="Genomic_DNA"/>
</dbReference>
<evidence type="ECO:0000313" key="6">
    <source>
        <dbReference type="Proteomes" id="UP000245383"/>
    </source>
</evidence>
<dbReference type="GO" id="GO:1990904">
    <property type="term" value="C:ribonucleoprotein complex"/>
    <property type="evidence" value="ECO:0007669"/>
    <property type="project" value="UniProtKB-KW"/>
</dbReference>
<dbReference type="AlphaFoldDB" id="A0A2T9XX32"/>
<proteinExistence type="inferred from homology"/>
<dbReference type="Pfam" id="PF04055">
    <property type="entry name" value="Radical_SAM"/>
    <property type="match status" value="1"/>
</dbReference>
<keyword evidence="6" id="KW-1185">Reference proteome</keyword>